<dbReference type="GO" id="GO:0008893">
    <property type="term" value="F:guanosine-3',5'-bis(diphosphate) 3'-diphosphatase activity"/>
    <property type="evidence" value="ECO:0007669"/>
    <property type="project" value="TreeGrafter"/>
</dbReference>
<name>A0A7K1SNG8_9BACT</name>
<gene>
    <name evidence="1" type="ORF">GO755_35120</name>
</gene>
<evidence type="ECO:0000313" key="2">
    <source>
        <dbReference type="Proteomes" id="UP000436006"/>
    </source>
</evidence>
<dbReference type="SUPFAM" id="SSF109604">
    <property type="entry name" value="HD-domain/PDEase-like"/>
    <property type="match status" value="1"/>
</dbReference>
<dbReference type="AlphaFoldDB" id="A0A7K1SNG8"/>
<comment type="caution">
    <text evidence="1">The sequence shown here is derived from an EMBL/GenBank/DDBJ whole genome shotgun (WGS) entry which is preliminary data.</text>
</comment>
<protein>
    <submittedName>
        <fullName evidence="1">HD domain-containing protein</fullName>
    </submittedName>
</protein>
<sequence>MDIQSLYQQAIKFAAVKHVEKNQLVPGTNLPYVVHLSNVAMEILVAAHYSSTFNLAYAIQLALLHDTLEDTSTTFEEVSAAFGVEVAQGVLALTKNDALSKAEQMLDSLKRIKELPTEVWAVKLADRITNLQVPPSYWDDAKKSGYRQEAMIILHELNGGNAYLEKRLNEKIMDYKQYITA</sequence>
<dbReference type="RefSeq" id="WP_157590120.1">
    <property type="nucleotide sequence ID" value="NZ_WPIN01000022.1"/>
</dbReference>
<dbReference type="InterPro" id="IPR052194">
    <property type="entry name" value="MESH1"/>
</dbReference>
<dbReference type="PANTHER" id="PTHR46246">
    <property type="entry name" value="GUANOSINE-3',5'-BIS(DIPHOSPHATE) 3'-PYROPHOSPHOHYDROLASE MESH1"/>
    <property type="match status" value="1"/>
</dbReference>
<evidence type="ECO:0000313" key="1">
    <source>
        <dbReference type="EMBL" id="MVM35307.1"/>
    </source>
</evidence>
<dbReference type="Proteomes" id="UP000436006">
    <property type="component" value="Unassembled WGS sequence"/>
</dbReference>
<accession>A0A7K1SNG8</accession>
<proteinExistence type="predicted"/>
<organism evidence="1 2">
    <name type="scientific">Spirosoma arboris</name>
    <dbReference type="NCBI Taxonomy" id="2682092"/>
    <lineage>
        <taxon>Bacteria</taxon>
        <taxon>Pseudomonadati</taxon>
        <taxon>Bacteroidota</taxon>
        <taxon>Cytophagia</taxon>
        <taxon>Cytophagales</taxon>
        <taxon>Cytophagaceae</taxon>
        <taxon>Spirosoma</taxon>
    </lineage>
</organism>
<dbReference type="Pfam" id="PF13328">
    <property type="entry name" value="HD_4"/>
    <property type="match status" value="1"/>
</dbReference>
<reference evidence="1 2" key="1">
    <citation type="submission" date="2019-12" db="EMBL/GenBank/DDBJ databases">
        <title>Spirosoma sp. HMF4905 genome sequencing and assembly.</title>
        <authorList>
            <person name="Kang H."/>
            <person name="Cha I."/>
            <person name="Kim H."/>
            <person name="Joh K."/>
        </authorList>
    </citation>
    <scope>NUCLEOTIDE SEQUENCE [LARGE SCALE GENOMIC DNA]</scope>
    <source>
        <strain evidence="1 2">HMF4905</strain>
    </source>
</reference>
<dbReference type="EMBL" id="WPIN01000022">
    <property type="protein sequence ID" value="MVM35307.1"/>
    <property type="molecule type" value="Genomic_DNA"/>
</dbReference>
<dbReference type="Gene3D" id="1.10.3210.10">
    <property type="entry name" value="Hypothetical protein af1432"/>
    <property type="match status" value="1"/>
</dbReference>
<keyword evidence="2" id="KW-1185">Reference proteome</keyword>
<dbReference type="PANTHER" id="PTHR46246:SF1">
    <property type="entry name" value="GUANOSINE-3',5'-BIS(DIPHOSPHATE) 3'-PYROPHOSPHOHYDROLASE MESH1"/>
    <property type="match status" value="1"/>
</dbReference>